<evidence type="ECO:0000256" key="2">
    <source>
        <dbReference type="PIRSR" id="PIRSR640198-2"/>
    </source>
</evidence>
<reference evidence="4 5" key="1">
    <citation type="submission" date="2018-04" db="EMBL/GenBank/DDBJ databases">
        <title>Brenneria corticis sp.nov.</title>
        <authorList>
            <person name="Li Y."/>
        </authorList>
    </citation>
    <scope>NUCLEOTIDE SEQUENCE [LARGE SCALE GENOMIC DNA]</scope>
    <source>
        <strain evidence="4 5">CFCC 11842</strain>
    </source>
</reference>
<keyword evidence="2" id="KW-0067">ATP-binding</keyword>
<dbReference type="InterPro" id="IPR003812">
    <property type="entry name" value="Fido"/>
</dbReference>
<feature type="binding site" evidence="2">
    <location>
        <begin position="77"/>
        <end position="84"/>
    </location>
    <ligand>
        <name>ATP</name>
        <dbReference type="ChEBI" id="CHEBI:30616"/>
    </ligand>
</feature>
<dbReference type="Proteomes" id="UP000296159">
    <property type="component" value="Unassembled WGS sequence"/>
</dbReference>
<name>A0A2U1U9Z5_9GAMM</name>
<accession>A0A2U1U9Z5</accession>
<dbReference type="EMBL" id="QDKH01000004">
    <property type="protein sequence ID" value="PWC18473.1"/>
    <property type="molecule type" value="Genomic_DNA"/>
</dbReference>
<protein>
    <recommendedName>
        <fullName evidence="3">Fido domain-containing protein</fullName>
    </recommendedName>
</protein>
<evidence type="ECO:0000259" key="3">
    <source>
        <dbReference type="PROSITE" id="PS51459"/>
    </source>
</evidence>
<gene>
    <name evidence="4" type="ORF">DDT56_03730</name>
</gene>
<dbReference type="InterPro" id="IPR036597">
    <property type="entry name" value="Fido-like_dom_sf"/>
</dbReference>
<dbReference type="GO" id="GO:0005524">
    <property type="term" value="F:ATP binding"/>
    <property type="evidence" value="ECO:0007669"/>
    <property type="project" value="UniProtKB-KW"/>
</dbReference>
<organism evidence="4 5">
    <name type="scientific">Brenneria corticis</name>
    <dbReference type="NCBI Taxonomy" id="2173106"/>
    <lineage>
        <taxon>Bacteria</taxon>
        <taxon>Pseudomonadati</taxon>
        <taxon>Pseudomonadota</taxon>
        <taxon>Gammaproteobacteria</taxon>
        <taxon>Enterobacterales</taxon>
        <taxon>Pectobacteriaceae</taxon>
        <taxon>Brenneria</taxon>
    </lineage>
</organism>
<comment type="caution">
    <text evidence="4">The sequence shown here is derived from an EMBL/GenBank/DDBJ whole genome shotgun (WGS) entry which is preliminary data.</text>
</comment>
<evidence type="ECO:0000313" key="4">
    <source>
        <dbReference type="EMBL" id="PWC18473.1"/>
    </source>
</evidence>
<keyword evidence="5" id="KW-1185">Reference proteome</keyword>
<keyword evidence="2" id="KW-0547">Nucleotide-binding</keyword>
<feature type="domain" description="Fido" evidence="3">
    <location>
        <begin position="1"/>
        <end position="132"/>
    </location>
</feature>
<proteinExistence type="predicted"/>
<dbReference type="AlphaFoldDB" id="A0A2U1U9Z5"/>
<feature type="active site" evidence="1">
    <location>
        <position position="73"/>
    </location>
</feature>
<dbReference type="Pfam" id="PF02661">
    <property type="entry name" value="Fic"/>
    <property type="match status" value="1"/>
</dbReference>
<dbReference type="InterPro" id="IPR040198">
    <property type="entry name" value="Fido_containing"/>
</dbReference>
<sequence length="137" mass="15525">MESSFLGRRDSTLDTQGNMGKGGFPFAAAALLPKCLNDFERQYLSRYTPCTEMDIEQLVEAIAIVHIEFILLHPFRDGNGRIARLLADVMAAQSGFETLDYQCWEGNKSHYISAIHAGANMDYEPMKYWVRQALKNN</sequence>
<dbReference type="PANTHER" id="PTHR13504:SF38">
    <property type="entry name" value="FIDO DOMAIN-CONTAINING PROTEIN"/>
    <property type="match status" value="1"/>
</dbReference>
<evidence type="ECO:0000313" key="5">
    <source>
        <dbReference type="Proteomes" id="UP000296159"/>
    </source>
</evidence>
<dbReference type="PANTHER" id="PTHR13504">
    <property type="entry name" value="FIDO DOMAIN-CONTAINING PROTEIN DDB_G0283145"/>
    <property type="match status" value="1"/>
</dbReference>
<dbReference type="PROSITE" id="PS51459">
    <property type="entry name" value="FIDO"/>
    <property type="match status" value="1"/>
</dbReference>
<dbReference type="SUPFAM" id="SSF140931">
    <property type="entry name" value="Fic-like"/>
    <property type="match status" value="1"/>
</dbReference>
<dbReference type="Gene3D" id="1.10.3290.10">
    <property type="entry name" value="Fido-like domain"/>
    <property type="match status" value="1"/>
</dbReference>
<evidence type="ECO:0000256" key="1">
    <source>
        <dbReference type="PIRSR" id="PIRSR640198-1"/>
    </source>
</evidence>